<evidence type="ECO:0008006" key="4">
    <source>
        <dbReference type="Google" id="ProtNLM"/>
    </source>
</evidence>
<feature type="transmembrane region" description="Helical" evidence="1">
    <location>
        <begin position="12"/>
        <end position="34"/>
    </location>
</feature>
<evidence type="ECO:0000256" key="1">
    <source>
        <dbReference type="SAM" id="Phobius"/>
    </source>
</evidence>
<reference evidence="2 3" key="1">
    <citation type="submission" date="2023-03" db="EMBL/GenBank/DDBJ databases">
        <title>Draft genome sequence of Thalassotalea eurytherma JCM 18482T.</title>
        <authorList>
            <person name="Sawabe T."/>
        </authorList>
    </citation>
    <scope>NUCLEOTIDE SEQUENCE [LARGE SCALE GENOMIC DNA]</scope>
    <source>
        <strain evidence="2 3">JCM 18482</strain>
    </source>
</reference>
<proteinExistence type="predicted"/>
<name>A0ABQ6H2V2_9GAMM</name>
<dbReference type="EMBL" id="BSSU01000006">
    <property type="protein sequence ID" value="GLX81907.1"/>
    <property type="molecule type" value="Genomic_DNA"/>
</dbReference>
<sequence length="234" mass="26994">MRVVRRFHKWLMAILAVQFLIWSITGMYMVYFNIHYIHGDLLVHNHQKAIDPSKINVTVAHLQDRFPTLASLTLKVLIELPVYQIDNECSKLLIDATNGNLLSPIDESLAKQIAIHAYTGKGAVTSVLLFKENQPFEVSSRHLPVWQVQFDDFALPSLYISAQSGAIVTKRHSFWRLFDWMFRFHIMDYETSEVDNWLLWCTTLLGLLSCGCGLYLVFSKLASKRSRSSNRAMR</sequence>
<organism evidence="2 3">
    <name type="scientific">Thalassotalea eurytherma</name>
    <dbReference type="NCBI Taxonomy" id="1144278"/>
    <lineage>
        <taxon>Bacteria</taxon>
        <taxon>Pseudomonadati</taxon>
        <taxon>Pseudomonadota</taxon>
        <taxon>Gammaproteobacteria</taxon>
        <taxon>Alteromonadales</taxon>
        <taxon>Colwelliaceae</taxon>
        <taxon>Thalassotalea</taxon>
    </lineage>
</organism>
<keyword evidence="1" id="KW-1133">Transmembrane helix</keyword>
<feature type="transmembrane region" description="Helical" evidence="1">
    <location>
        <begin position="197"/>
        <end position="218"/>
    </location>
</feature>
<accession>A0ABQ6H2V2</accession>
<evidence type="ECO:0000313" key="2">
    <source>
        <dbReference type="EMBL" id="GLX81907.1"/>
    </source>
</evidence>
<gene>
    <name evidence="2" type="ORF">theurythT_13590</name>
</gene>
<dbReference type="Proteomes" id="UP001157133">
    <property type="component" value="Unassembled WGS sequence"/>
</dbReference>
<keyword evidence="3" id="KW-1185">Reference proteome</keyword>
<evidence type="ECO:0000313" key="3">
    <source>
        <dbReference type="Proteomes" id="UP001157133"/>
    </source>
</evidence>
<keyword evidence="1" id="KW-0812">Transmembrane</keyword>
<dbReference type="RefSeq" id="WP_284207252.1">
    <property type="nucleotide sequence ID" value="NZ_BSSU01000006.1"/>
</dbReference>
<keyword evidence="1" id="KW-0472">Membrane</keyword>
<comment type="caution">
    <text evidence="2">The sequence shown here is derived from an EMBL/GenBank/DDBJ whole genome shotgun (WGS) entry which is preliminary data.</text>
</comment>
<protein>
    <recommendedName>
        <fullName evidence="4">PepSY domain-containing protein</fullName>
    </recommendedName>
</protein>